<dbReference type="EMBL" id="JAACJO010000012">
    <property type="protein sequence ID" value="KAF5351881.1"/>
    <property type="molecule type" value="Genomic_DNA"/>
</dbReference>
<dbReference type="Proteomes" id="UP000559027">
    <property type="component" value="Unassembled WGS sequence"/>
</dbReference>
<reference evidence="2 3" key="1">
    <citation type="journal article" date="2020" name="ISME J.">
        <title>Uncovering the hidden diversity of litter-decomposition mechanisms in mushroom-forming fungi.</title>
        <authorList>
            <person name="Floudas D."/>
            <person name="Bentzer J."/>
            <person name="Ahren D."/>
            <person name="Johansson T."/>
            <person name="Persson P."/>
            <person name="Tunlid A."/>
        </authorList>
    </citation>
    <scope>NUCLEOTIDE SEQUENCE [LARGE SCALE GENOMIC DNA]</scope>
    <source>
        <strain evidence="2 3">CBS 146.42</strain>
    </source>
</reference>
<comment type="caution">
    <text evidence="2">The sequence shown here is derived from an EMBL/GenBank/DDBJ whole genome shotgun (WGS) entry which is preliminary data.</text>
</comment>
<keyword evidence="3" id="KW-1185">Reference proteome</keyword>
<accession>A0A8H5FWM3</accession>
<evidence type="ECO:0000256" key="1">
    <source>
        <dbReference type="SAM" id="MobiDB-lite"/>
    </source>
</evidence>
<evidence type="ECO:0000313" key="3">
    <source>
        <dbReference type="Proteomes" id="UP000559027"/>
    </source>
</evidence>
<dbReference type="AlphaFoldDB" id="A0A8H5FWM3"/>
<evidence type="ECO:0000313" key="2">
    <source>
        <dbReference type="EMBL" id="KAF5351881.1"/>
    </source>
</evidence>
<proteinExistence type="predicted"/>
<protein>
    <submittedName>
        <fullName evidence="2">Uncharacterized protein</fullName>
    </submittedName>
</protein>
<gene>
    <name evidence="2" type="ORF">D9756_007686</name>
</gene>
<organism evidence="2 3">
    <name type="scientific">Leucocoprinus leucothites</name>
    <dbReference type="NCBI Taxonomy" id="201217"/>
    <lineage>
        <taxon>Eukaryota</taxon>
        <taxon>Fungi</taxon>
        <taxon>Dikarya</taxon>
        <taxon>Basidiomycota</taxon>
        <taxon>Agaricomycotina</taxon>
        <taxon>Agaricomycetes</taxon>
        <taxon>Agaricomycetidae</taxon>
        <taxon>Agaricales</taxon>
        <taxon>Agaricineae</taxon>
        <taxon>Agaricaceae</taxon>
        <taxon>Leucocoprinus</taxon>
    </lineage>
</organism>
<name>A0A8H5FWM3_9AGAR</name>
<sequence>MPFKLDGLPKHKYPSYTLHTINMIIKPKLNGFDPPIRNDIPLASTPAFDPDDGQVNGLPSEEPPPPYTAIEFGEAVPETQEQLATNTQSLNQQFCRCVFTGTKNRSWSINDTLRLVTVPRSPGLDDIRDGGRRVINSTLLLAETSLIVAGGITEGFGKIMTGLGKTISHHRILLTRKDN</sequence>
<feature type="region of interest" description="Disordered" evidence="1">
    <location>
        <begin position="42"/>
        <end position="62"/>
    </location>
</feature>